<proteinExistence type="inferred from homology"/>
<name>A0ABU2A4T9_9BURK</name>
<evidence type="ECO:0000256" key="1">
    <source>
        <dbReference type="ARBA" id="ARBA00006484"/>
    </source>
</evidence>
<gene>
    <name evidence="3" type="ORF">J2X21_001251</name>
</gene>
<sequence length="250" mass="26297">MSNSKVIVITGGSRGIGAKTALEMARRGFGVILTYNANPDTAHAVVHDIEKRGGRAVALRLDVADTSSFAAFRAEVEQALATTWNTTNLAGLVNNAGYGLFQPIAAVTEAQFDGLFNVHLKGPFFLTQTLLPLLRKGSGIVNVTSATTRVATAGVAPYASFKGGLQVLTRYMAKEFGEQGIRVNSVSPGPIRTELGGGLNDEFEALLSSQTALGRVGEPEEVARAIASLLTEDSGWINAQDIEVSGGYVI</sequence>
<dbReference type="InterPro" id="IPR002347">
    <property type="entry name" value="SDR_fam"/>
</dbReference>
<organism evidence="3 4">
    <name type="scientific">Roseateles asaccharophilus</name>
    <dbReference type="NCBI Taxonomy" id="582607"/>
    <lineage>
        <taxon>Bacteria</taxon>
        <taxon>Pseudomonadati</taxon>
        <taxon>Pseudomonadota</taxon>
        <taxon>Betaproteobacteria</taxon>
        <taxon>Burkholderiales</taxon>
        <taxon>Sphaerotilaceae</taxon>
        <taxon>Roseateles</taxon>
    </lineage>
</organism>
<evidence type="ECO:0000256" key="2">
    <source>
        <dbReference type="ARBA" id="ARBA00023002"/>
    </source>
</evidence>
<evidence type="ECO:0000313" key="3">
    <source>
        <dbReference type="EMBL" id="MDR7332125.1"/>
    </source>
</evidence>
<keyword evidence="4" id="KW-1185">Reference proteome</keyword>
<protein>
    <submittedName>
        <fullName evidence="3">NAD(P)-dependent dehydrogenase (Short-subunit alcohol dehydrogenase family)</fullName>
    </submittedName>
</protein>
<dbReference type="PRINTS" id="PR00081">
    <property type="entry name" value="GDHRDH"/>
</dbReference>
<accession>A0ABU2A4T9</accession>
<reference evidence="3 4" key="1">
    <citation type="submission" date="2023-07" db="EMBL/GenBank/DDBJ databases">
        <title>Sorghum-associated microbial communities from plants grown in Nebraska, USA.</title>
        <authorList>
            <person name="Schachtman D."/>
        </authorList>
    </citation>
    <scope>NUCLEOTIDE SEQUENCE [LARGE SCALE GENOMIC DNA]</scope>
    <source>
        <strain evidence="3 4">BE316</strain>
    </source>
</reference>
<dbReference type="SUPFAM" id="SSF51735">
    <property type="entry name" value="NAD(P)-binding Rossmann-fold domains"/>
    <property type="match status" value="1"/>
</dbReference>
<dbReference type="Pfam" id="PF13561">
    <property type="entry name" value="adh_short_C2"/>
    <property type="match status" value="1"/>
</dbReference>
<comment type="caution">
    <text evidence="3">The sequence shown here is derived from an EMBL/GenBank/DDBJ whole genome shotgun (WGS) entry which is preliminary data.</text>
</comment>
<dbReference type="RefSeq" id="WP_310326229.1">
    <property type="nucleotide sequence ID" value="NZ_JAVDXV010000002.1"/>
</dbReference>
<dbReference type="EMBL" id="JAVDXV010000002">
    <property type="protein sequence ID" value="MDR7332125.1"/>
    <property type="molecule type" value="Genomic_DNA"/>
</dbReference>
<evidence type="ECO:0000313" key="4">
    <source>
        <dbReference type="Proteomes" id="UP001180825"/>
    </source>
</evidence>
<dbReference type="InterPro" id="IPR036291">
    <property type="entry name" value="NAD(P)-bd_dom_sf"/>
</dbReference>
<comment type="similarity">
    <text evidence="1">Belongs to the short-chain dehydrogenases/reductases (SDR) family.</text>
</comment>
<dbReference type="Gene3D" id="3.40.50.720">
    <property type="entry name" value="NAD(P)-binding Rossmann-like Domain"/>
    <property type="match status" value="1"/>
</dbReference>
<dbReference type="PANTHER" id="PTHR43639">
    <property type="entry name" value="OXIDOREDUCTASE, SHORT-CHAIN DEHYDROGENASE/REDUCTASE FAMILY (AFU_ORTHOLOGUE AFUA_5G02870)"/>
    <property type="match status" value="1"/>
</dbReference>
<dbReference type="Proteomes" id="UP001180825">
    <property type="component" value="Unassembled WGS sequence"/>
</dbReference>
<keyword evidence="2" id="KW-0560">Oxidoreductase</keyword>
<dbReference type="PANTHER" id="PTHR43639:SF1">
    <property type="entry name" value="SHORT-CHAIN DEHYDROGENASE_REDUCTASE FAMILY PROTEIN"/>
    <property type="match status" value="1"/>
</dbReference>